<proteinExistence type="inferred from homology"/>
<dbReference type="Pfam" id="PF00743">
    <property type="entry name" value="FMO-like"/>
    <property type="match status" value="1"/>
</dbReference>
<organism evidence="8 9">
    <name type="scientific">Plectosphaerella cucumerina</name>
    <dbReference type="NCBI Taxonomy" id="40658"/>
    <lineage>
        <taxon>Eukaryota</taxon>
        <taxon>Fungi</taxon>
        <taxon>Dikarya</taxon>
        <taxon>Ascomycota</taxon>
        <taxon>Pezizomycotina</taxon>
        <taxon>Sordariomycetes</taxon>
        <taxon>Hypocreomycetidae</taxon>
        <taxon>Glomerellales</taxon>
        <taxon>Plectosphaerellaceae</taxon>
        <taxon>Plectosphaerella</taxon>
    </lineage>
</organism>
<dbReference type="Gene3D" id="3.50.50.60">
    <property type="entry name" value="FAD/NAD(P)-binding domain"/>
    <property type="match status" value="2"/>
</dbReference>
<dbReference type="PANTHER" id="PTHR43098:SF3">
    <property type="entry name" value="L-ORNITHINE N(5)-MONOOXYGENASE-RELATED"/>
    <property type="match status" value="1"/>
</dbReference>
<reference evidence="8" key="1">
    <citation type="journal article" date="2021" name="Nat. Commun.">
        <title>Genetic determinants of endophytism in the Arabidopsis root mycobiome.</title>
        <authorList>
            <person name="Mesny F."/>
            <person name="Miyauchi S."/>
            <person name="Thiergart T."/>
            <person name="Pickel B."/>
            <person name="Atanasova L."/>
            <person name="Karlsson M."/>
            <person name="Huettel B."/>
            <person name="Barry K.W."/>
            <person name="Haridas S."/>
            <person name="Chen C."/>
            <person name="Bauer D."/>
            <person name="Andreopoulos W."/>
            <person name="Pangilinan J."/>
            <person name="LaButti K."/>
            <person name="Riley R."/>
            <person name="Lipzen A."/>
            <person name="Clum A."/>
            <person name="Drula E."/>
            <person name="Henrissat B."/>
            <person name="Kohler A."/>
            <person name="Grigoriev I.V."/>
            <person name="Martin F.M."/>
            <person name="Hacquard S."/>
        </authorList>
    </citation>
    <scope>NUCLEOTIDE SEQUENCE</scope>
    <source>
        <strain evidence="8">MPI-CAGE-AT-0016</strain>
    </source>
</reference>
<dbReference type="Proteomes" id="UP000813385">
    <property type="component" value="Unassembled WGS sequence"/>
</dbReference>
<dbReference type="InterPro" id="IPR050775">
    <property type="entry name" value="FAD-binding_Monooxygenases"/>
</dbReference>
<evidence type="ECO:0000256" key="4">
    <source>
        <dbReference type="ARBA" id="ARBA00022827"/>
    </source>
</evidence>
<dbReference type="SUPFAM" id="SSF51905">
    <property type="entry name" value="FAD/NAD(P)-binding domain"/>
    <property type="match status" value="1"/>
</dbReference>
<keyword evidence="9" id="KW-1185">Reference proteome</keyword>
<gene>
    <name evidence="8" type="ORF">B0T11DRAFT_297968</name>
</gene>
<protein>
    <recommendedName>
        <fullName evidence="10">FAD/NAD(P)-binding domain-containing protein</fullName>
    </recommendedName>
</protein>
<keyword evidence="3" id="KW-0285">Flavoprotein</keyword>
<comment type="cofactor">
    <cofactor evidence="1">
        <name>FAD</name>
        <dbReference type="ChEBI" id="CHEBI:57692"/>
    </cofactor>
</comment>
<sequence>MTANSASTNGTKTISADFIIVGGGFGGCYALYKLRQAGYSAKLLEAGSDFGGVWHFNAYPGARVDTEVPIYQLSVRDAWRDFQFTERFPDHVKLREYFAQMVEKLDLRKDTIFNSRVVEAQVDPSSGHWTLLTENGIKTSSQYVIFATGTTNKAYIPDFAGLDQFQGTVLHPCRWPSSLDIKGKRVGIIGQGASGLQILQEMAKEDAELTVFVRTPPAALPMRQRQLSALEVEQEKAQYGMQFQQAKYKSESAYAHDGPATGFDKTTPEERERLYNELWTRGGYTILTMTYVEHTYDKTANADLYNYWVKTVRARMRDPEKRDIMAPLKQFQWMGTKRPNLEVDYYEMIDRPNVKLVSLKEHEIRTFTPTGIVTAGPAGETTHDLDIVIMATGYDSVTGSLYDMNIKGKDGVVLQESWAGSIQTYLGMMAPGLPNAFMLYGPQAPSGLVSGPAFLELQVDWIDKFLSMMRESKKERFEVKPAVAKSYVQRNLDIYDRSLSKETPSWWNGSNIPGKTREPLFWVGGLQSWRRETEDALKDLERFELR</sequence>
<keyword evidence="5" id="KW-0521">NADP</keyword>
<keyword evidence="6" id="KW-0560">Oxidoreductase</keyword>
<evidence type="ECO:0000256" key="3">
    <source>
        <dbReference type="ARBA" id="ARBA00022630"/>
    </source>
</evidence>
<dbReference type="GO" id="GO:0004499">
    <property type="term" value="F:N,N-dimethylaniline monooxygenase activity"/>
    <property type="evidence" value="ECO:0007669"/>
    <property type="project" value="InterPro"/>
</dbReference>
<dbReference type="EMBL" id="JAGPXD010000003">
    <property type="protein sequence ID" value="KAH7362566.1"/>
    <property type="molecule type" value="Genomic_DNA"/>
</dbReference>
<dbReference type="GO" id="GO:0050660">
    <property type="term" value="F:flavin adenine dinucleotide binding"/>
    <property type="evidence" value="ECO:0007669"/>
    <property type="project" value="InterPro"/>
</dbReference>
<comment type="similarity">
    <text evidence="2">Belongs to the FAD-binding monooxygenase family.</text>
</comment>
<evidence type="ECO:0000256" key="1">
    <source>
        <dbReference type="ARBA" id="ARBA00001974"/>
    </source>
</evidence>
<evidence type="ECO:0000256" key="6">
    <source>
        <dbReference type="ARBA" id="ARBA00023002"/>
    </source>
</evidence>
<evidence type="ECO:0000256" key="2">
    <source>
        <dbReference type="ARBA" id="ARBA00010139"/>
    </source>
</evidence>
<dbReference type="OrthoDB" id="66881at2759"/>
<evidence type="ECO:0000313" key="8">
    <source>
        <dbReference type="EMBL" id="KAH7362566.1"/>
    </source>
</evidence>
<evidence type="ECO:0008006" key="10">
    <source>
        <dbReference type="Google" id="ProtNLM"/>
    </source>
</evidence>
<keyword evidence="4" id="KW-0274">FAD</keyword>
<evidence type="ECO:0000256" key="7">
    <source>
        <dbReference type="ARBA" id="ARBA00023033"/>
    </source>
</evidence>
<evidence type="ECO:0000256" key="5">
    <source>
        <dbReference type="ARBA" id="ARBA00022857"/>
    </source>
</evidence>
<dbReference type="PANTHER" id="PTHR43098">
    <property type="entry name" value="L-ORNITHINE N(5)-MONOOXYGENASE-RELATED"/>
    <property type="match status" value="1"/>
</dbReference>
<dbReference type="GO" id="GO:0050661">
    <property type="term" value="F:NADP binding"/>
    <property type="evidence" value="ECO:0007669"/>
    <property type="project" value="InterPro"/>
</dbReference>
<evidence type="ECO:0000313" key="9">
    <source>
        <dbReference type="Proteomes" id="UP000813385"/>
    </source>
</evidence>
<name>A0A8K0TJD6_9PEZI</name>
<dbReference type="InterPro" id="IPR036188">
    <property type="entry name" value="FAD/NAD-bd_sf"/>
</dbReference>
<keyword evidence="7" id="KW-0503">Monooxygenase</keyword>
<accession>A0A8K0TJD6</accession>
<dbReference type="PRINTS" id="PR00411">
    <property type="entry name" value="PNDRDTASEI"/>
</dbReference>
<dbReference type="AlphaFoldDB" id="A0A8K0TJD6"/>
<comment type="caution">
    <text evidence="8">The sequence shown here is derived from an EMBL/GenBank/DDBJ whole genome shotgun (WGS) entry which is preliminary data.</text>
</comment>
<dbReference type="InterPro" id="IPR020946">
    <property type="entry name" value="Flavin_mOase-like"/>
</dbReference>